<dbReference type="EMBL" id="KN758966">
    <property type="protein sequence ID" value="KIH48506.1"/>
    <property type="molecule type" value="Genomic_DNA"/>
</dbReference>
<dbReference type="Gene3D" id="3.10.100.10">
    <property type="entry name" value="Mannose-Binding Protein A, subunit A"/>
    <property type="match status" value="1"/>
</dbReference>
<feature type="domain" description="C-type lectin" evidence="2">
    <location>
        <begin position="18"/>
        <end position="71"/>
    </location>
</feature>
<protein>
    <recommendedName>
        <fullName evidence="2">C-type lectin domain-containing protein</fullName>
    </recommendedName>
</protein>
<dbReference type="InterPro" id="IPR016187">
    <property type="entry name" value="CTDL_fold"/>
</dbReference>
<reference evidence="3 4" key="1">
    <citation type="submission" date="2013-12" db="EMBL/GenBank/DDBJ databases">
        <title>Draft genome of the parsitic nematode Ancylostoma duodenale.</title>
        <authorList>
            <person name="Mitreva M."/>
        </authorList>
    </citation>
    <scope>NUCLEOTIDE SEQUENCE [LARGE SCALE GENOMIC DNA]</scope>
    <source>
        <strain evidence="3 4">Zhejiang</strain>
    </source>
</reference>
<feature type="non-terminal residue" evidence="3">
    <location>
        <position position="103"/>
    </location>
</feature>
<dbReference type="AlphaFoldDB" id="A0A0C2FUD1"/>
<evidence type="ECO:0000259" key="2">
    <source>
        <dbReference type="PROSITE" id="PS50041"/>
    </source>
</evidence>
<dbReference type="InterPro" id="IPR001304">
    <property type="entry name" value="C-type_lectin-like"/>
</dbReference>
<feature type="compositionally biased region" description="Gly residues" evidence="1">
    <location>
        <begin position="82"/>
        <end position="97"/>
    </location>
</feature>
<dbReference type="OrthoDB" id="5856520at2759"/>
<gene>
    <name evidence="3" type="ORF">ANCDUO_21424</name>
</gene>
<dbReference type="InterPro" id="IPR016186">
    <property type="entry name" value="C-type_lectin-like/link_sf"/>
</dbReference>
<name>A0A0C2FUD1_9BILA</name>
<keyword evidence="4" id="KW-1185">Reference proteome</keyword>
<accession>A0A0C2FUD1</accession>
<dbReference type="CDD" id="cd00037">
    <property type="entry name" value="CLECT"/>
    <property type="match status" value="1"/>
</dbReference>
<sequence length="103" mass="11540">MTSLTTTGHDINNWEHFVYIGLRMDKRTGKWYWTDGSKVDFTKWAKYQPDQPKTEHCAQLYQDLGPKLWTNIEGSRRAGSLGKSGGPGQPGNPGIDGRGSLDK</sequence>
<dbReference type="SUPFAM" id="SSF56436">
    <property type="entry name" value="C-type lectin-like"/>
    <property type="match status" value="1"/>
</dbReference>
<evidence type="ECO:0000256" key="1">
    <source>
        <dbReference type="SAM" id="MobiDB-lite"/>
    </source>
</evidence>
<dbReference type="Proteomes" id="UP000054047">
    <property type="component" value="Unassembled WGS sequence"/>
</dbReference>
<proteinExistence type="predicted"/>
<organism evidence="3 4">
    <name type="scientific">Ancylostoma duodenale</name>
    <dbReference type="NCBI Taxonomy" id="51022"/>
    <lineage>
        <taxon>Eukaryota</taxon>
        <taxon>Metazoa</taxon>
        <taxon>Ecdysozoa</taxon>
        <taxon>Nematoda</taxon>
        <taxon>Chromadorea</taxon>
        <taxon>Rhabditida</taxon>
        <taxon>Rhabditina</taxon>
        <taxon>Rhabditomorpha</taxon>
        <taxon>Strongyloidea</taxon>
        <taxon>Ancylostomatidae</taxon>
        <taxon>Ancylostomatinae</taxon>
        <taxon>Ancylostoma</taxon>
    </lineage>
</organism>
<feature type="region of interest" description="Disordered" evidence="1">
    <location>
        <begin position="75"/>
        <end position="103"/>
    </location>
</feature>
<evidence type="ECO:0000313" key="4">
    <source>
        <dbReference type="Proteomes" id="UP000054047"/>
    </source>
</evidence>
<dbReference type="PROSITE" id="PS50041">
    <property type="entry name" value="C_TYPE_LECTIN_2"/>
    <property type="match status" value="1"/>
</dbReference>
<evidence type="ECO:0000313" key="3">
    <source>
        <dbReference type="EMBL" id="KIH48506.1"/>
    </source>
</evidence>
<dbReference type="Pfam" id="PF00059">
    <property type="entry name" value="Lectin_C"/>
    <property type="match status" value="1"/>
</dbReference>